<reference evidence="1" key="1">
    <citation type="submission" date="2020-03" db="EMBL/GenBank/DDBJ databases">
        <title>A transcriptome and proteome of the tick Rhipicephalus microplus shaped by the genetic composition of its hosts and developmental stage.</title>
        <authorList>
            <person name="Garcia G.R."/>
            <person name="Ribeiro J.M.C."/>
            <person name="Maruyama S.R."/>
            <person name="Gardinasse L.G."/>
            <person name="Nelson K."/>
            <person name="Ferreira B.R."/>
            <person name="Andrade T.G."/>
            <person name="Santos I.K.F.M."/>
        </authorList>
    </citation>
    <scope>NUCLEOTIDE SEQUENCE</scope>
    <source>
        <strain evidence="1">NSGR</strain>
        <tissue evidence="1">Salivary glands</tissue>
    </source>
</reference>
<evidence type="ECO:0000313" key="1">
    <source>
        <dbReference type="EMBL" id="NIE49575.1"/>
    </source>
</evidence>
<proteinExistence type="predicted"/>
<dbReference type="AlphaFoldDB" id="A0A6G5AF05"/>
<sequence length="108" mass="13358">MMACFSETTMLHCYIEFQHRYFHCEEYCILHNGCHFQKYFLMPIERVVFVFSFFHFLLQRPFENWSLLRKPQTTQREFGAVCHLRYFFLQSISEKRQHGQTAIRKRSF</sequence>
<name>A0A6G5AF05_RHIMP</name>
<organism evidence="1">
    <name type="scientific">Rhipicephalus microplus</name>
    <name type="common">Cattle tick</name>
    <name type="synonym">Boophilus microplus</name>
    <dbReference type="NCBI Taxonomy" id="6941"/>
    <lineage>
        <taxon>Eukaryota</taxon>
        <taxon>Metazoa</taxon>
        <taxon>Ecdysozoa</taxon>
        <taxon>Arthropoda</taxon>
        <taxon>Chelicerata</taxon>
        <taxon>Arachnida</taxon>
        <taxon>Acari</taxon>
        <taxon>Parasitiformes</taxon>
        <taxon>Ixodida</taxon>
        <taxon>Ixodoidea</taxon>
        <taxon>Ixodidae</taxon>
        <taxon>Rhipicephalinae</taxon>
        <taxon>Rhipicephalus</taxon>
        <taxon>Boophilus</taxon>
    </lineage>
</organism>
<protein>
    <submittedName>
        <fullName evidence="1">Uncharacterized protein</fullName>
    </submittedName>
</protein>
<accession>A0A6G5AF05</accession>
<dbReference type="EMBL" id="GIKN01007302">
    <property type="protein sequence ID" value="NIE49575.1"/>
    <property type="molecule type" value="Transcribed_RNA"/>
</dbReference>